<protein>
    <submittedName>
        <fullName evidence="1">Uncharacterized protein</fullName>
    </submittedName>
</protein>
<organism evidence="1 2">
    <name type="scientific">Sphaerospermopsis aphanizomenoides LEGE 00250</name>
    <dbReference type="NCBI Taxonomy" id="2777972"/>
    <lineage>
        <taxon>Bacteria</taxon>
        <taxon>Bacillati</taxon>
        <taxon>Cyanobacteriota</taxon>
        <taxon>Cyanophyceae</taxon>
        <taxon>Nostocales</taxon>
        <taxon>Aphanizomenonaceae</taxon>
        <taxon>Sphaerospermopsis</taxon>
        <taxon>Sphaerospermopsis aphanizomenoides</taxon>
    </lineage>
</organism>
<sequence length="126" mass="14621">MTTNLADKLNKKDPLYEGIKTVTRRFWADTKFKSVCNQYDAGIRRHAAWSALSFVPGAKHIGWINLTQLPYREKLEDMPDEDIFYEGNLWGSKDEFIKFVGIHPENLVTVIRFNFVPKVESIKKVS</sequence>
<dbReference type="Proteomes" id="UP000606776">
    <property type="component" value="Unassembled WGS sequence"/>
</dbReference>
<proteinExistence type="predicted"/>
<dbReference type="EMBL" id="JADEWB010000026">
    <property type="protein sequence ID" value="MBE9235846.1"/>
    <property type="molecule type" value="Genomic_DNA"/>
</dbReference>
<accession>A0ABR9VBI4</accession>
<reference evidence="1 2" key="1">
    <citation type="submission" date="2020-10" db="EMBL/GenBank/DDBJ databases">
        <authorList>
            <person name="Castelo-Branco R."/>
            <person name="Eusebio N."/>
            <person name="Adriana R."/>
            <person name="Vieira A."/>
            <person name="Brugerolle De Fraissinette N."/>
            <person name="Rezende De Castro R."/>
            <person name="Schneider M.P."/>
            <person name="Vasconcelos V."/>
            <person name="Leao P.N."/>
        </authorList>
    </citation>
    <scope>NUCLEOTIDE SEQUENCE [LARGE SCALE GENOMIC DNA]</scope>
    <source>
        <strain evidence="1 2">LEGE 00250</strain>
    </source>
</reference>
<gene>
    <name evidence="1" type="ORF">IQ227_07295</name>
</gene>
<keyword evidence="2" id="KW-1185">Reference proteome</keyword>
<evidence type="ECO:0000313" key="1">
    <source>
        <dbReference type="EMBL" id="MBE9235846.1"/>
    </source>
</evidence>
<name>A0ABR9VBI4_9CYAN</name>
<dbReference type="RefSeq" id="WP_193942335.1">
    <property type="nucleotide sequence ID" value="NZ_JADEWB010000026.1"/>
</dbReference>
<evidence type="ECO:0000313" key="2">
    <source>
        <dbReference type="Proteomes" id="UP000606776"/>
    </source>
</evidence>
<comment type="caution">
    <text evidence="1">The sequence shown here is derived from an EMBL/GenBank/DDBJ whole genome shotgun (WGS) entry which is preliminary data.</text>
</comment>